<name>A0A1F6H3V4_9PROT</name>
<dbReference type="InterPro" id="IPR011766">
    <property type="entry name" value="TPP_enzyme_TPP-bd"/>
</dbReference>
<dbReference type="InterPro" id="IPR029061">
    <property type="entry name" value="THDP-binding"/>
</dbReference>
<sequence>MNAESQFTKKDFVPTGEVKWCAGCGDFSILAQVQKVLSETGKSPESFAFISGIGCSSRFPYYMNCYGLHGIHGRALAIATGAKVANPALEVWVAMGDGDGLAIGGNHFVHAVRRNVGIKGILMDNRIYGLTKGQFSPTSFRGQKTKTAPMGTVEDPLDPISLSLSLGGTFVARTQDRDPKHMAEIFRRAHEHEGFAMMQVLQNCVIFNDGAFDDWCTKGKEEHTIKLVHGEKMIFGMENEKCIIRQGFSPKVALVAEVDANNIVIHDEFAADPGLAGFLAQLNGTHGLPMAYGIFRQIKAPAYEAEYRRQNDEAVAKKGPGNLQKLLNSGETWTVS</sequence>
<dbReference type="GO" id="GO:0045333">
    <property type="term" value="P:cellular respiration"/>
    <property type="evidence" value="ECO:0007669"/>
    <property type="project" value="UniProtKB-ARBA"/>
</dbReference>
<dbReference type="InterPro" id="IPR051457">
    <property type="entry name" value="2-oxoacid:Fd_oxidoreductase"/>
</dbReference>
<evidence type="ECO:0000313" key="3">
    <source>
        <dbReference type="EMBL" id="OGH05058.1"/>
    </source>
</evidence>
<dbReference type="GO" id="GO:0016625">
    <property type="term" value="F:oxidoreductase activity, acting on the aldehyde or oxo group of donors, iron-sulfur protein as acceptor"/>
    <property type="evidence" value="ECO:0007669"/>
    <property type="project" value="UniProtKB-ARBA"/>
</dbReference>
<protein>
    <submittedName>
        <fullName evidence="3">2-oxoacid:ferredoxin oxidoreductase subunit beta</fullName>
    </submittedName>
</protein>
<dbReference type="CDD" id="cd03375">
    <property type="entry name" value="TPP_OGFOR"/>
    <property type="match status" value="1"/>
</dbReference>
<dbReference type="PANTHER" id="PTHR48084:SF4">
    <property type="entry name" value="2-OXOGLUTARATE OXIDOREDUCTASE SUBUNIT KORB"/>
    <property type="match status" value="1"/>
</dbReference>
<comment type="caution">
    <text evidence="3">The sequence shown here is derived from an EMBL/GenBank/DDBJ whole genome shotgun (WGS) entry which is preliminary data.</text>
</comment>
<evidence type="ECO:0000259" key="2">
    <source>
        <dbReference type="Pfam" id="PF02775"/>
    </source>
</evidence>
<dbReference type="AlphaFoldDB" id="A0A1F6H3V4"/>
<dbReference type="PANTHER" id="PTHR48084">
    <property type="entry name" value="2-OXOGLUTARATE OXIDOREDUCTASE SUBUNIT KORB-RELATED"/>
    <property type="match status" value="1"/>
</dbReference>
<evidence type="ECO:0000256" key="1">
    <source>
        <dbReference type="ARBA" id="ARBA00023002"/>
    </source>
</evidence>
<dbReference type="Proteomes" id="UP000177583">
    <property type="component" value="Unassembled WGS sequence"/>
</dbReference>
<dbReference type="GO" id="GO:0044281">
    <property type="term" value="P:small molecule metabolic process"/>
    <property type="evidence" value="ECO:0007669"/>
    <property type="project" value="UniProtKB-ARBA"/>
</dbReference>
<dbReference type="GO" id="GO:0030976">
    <property type="term" value="F:thiamine pyrophosphate binding"/>
    <property type="evidence" value="ECO:0007669"/>
    <property type="project" value="InterPro"/>
</dbReference>
<accession>A0A1F6H3V4</accession>
<feature type="domain" description="Thiamine pyrophosphate enzyme TPP-binding" evidence="2">
    <location>
        <begin position="53"/>
        <end position="200"/>
    </location>
</feature>
<dbReference type="EMBL" id="MFNF01000001">
    <property type="protein sequence ID" value="OGH05058.1"/>
    <property type="molecule type" value="Genomic_DNA"/>
</dbReference>
<dbReference type="Pfam" id="PF02775">
    <property type="entry name" value="TPP_enzyme_C"/>
    <property type="match status" value="1"/>
</dbReference>
<reference evidence="3 4" key="1">
    <citation type="journal article" date="2016" name="Nat. Commun.">
        <title>Thousands of microbial genomes shed light on interconnected biogeochemical processes in an aquifer system.</title>
        <authorList>
            <person name="Anantharaman K."/>
            <person name="Brown C.T."/>
            <person name="Hug L.A."/>
            <person name="Sharon I."/>
            <person name="Castelle C.J."/>
            <person name="Probst A.J."/>
            <person name="Thomas B.C."/>
            <person name="Singh A."/>
            <person name="Wilkins M.J."/>
            <person name="Karaoz U."/>
            <person name="Brodie E.L."/>
            <person name="Williams K.H."/>
            <person name="Hubbard S.S."/>
            <person name="Banfield J.F."/>
        </authorList>
    </citation>
    <scope>NUCLEOTIDE SEQUENCE [LARGE SCALE GENOMIC DNA]</scope>
</reference>
<gene>
    <name evidence="3" type="ORF">A2557_08790</name>
</gene>
<dbReference type="Gene3D" id="3.40.50.970">
    <property type="match status" value="1"/>
</dbReference>
<organism evidence="3 4">
    <name type="scientific">Candidatus Lambdaproteobacteria bacterium RIFOXYD2_FULL_56_26</name>
    <dbReference type="NCBI Taxonomy" id="1817773"/>
    <lineage>
        <taxon>Bacteria</taxon>
        <taxon>Pseudomonadati</taxon>
        <taxon>Pseudomonadota</taxon>
        <taxon>Candidatus Lambdaproteobacteria</taxon>
    </lineage>
</organism>
<proteinExistence type="predicted"/>
<evidence type="ECO:0000313" key="4">
    <source>
        <dbReference type="Proteomes" id="UP000177583"/>
    </source>
</evidence>
<dbReference type="SUPFAM" id="SSF52518">
    <property type="entry name" value="Thiamin diphosphate-binding fold (THDP-binding)"/>
    <property type="match status" value="1"/>
</dbReference>
<keyword evidence="1" id="KW-0560">Oxidoreductase</keyword>